<evidence type="ECO:0000313" key="1">
    <source>
        <dbReference type="EMBL" id="SDX35129.1"/>
    </source>
</evidence>
<proteinExistence type="predicted"/>
<gene>
    <name evidence="1" type="ORF">SAMN05660209_00249</name>
</gene>
<dbReference type="AlphaFoldDB" id="A0A1H3B248"/>
<evidence type="ECO:0000313" key="2">
    <source>
        <dbReference type="Proteomes" id="UP000198921"/>
    </source>
</evidence>
<sequence>MVGDLGNGLAFLDATSGTPLHELFCNVDLPDCPIQETAHQAGLQLLCVARTLSCLYLSSERQPAMAAMAAMDVLHDQVMSTGLLIPRGIPDVQGGSIPDVRGGSAEQALCNLRILVNGWGYRLFSVTVEQRATAVAAIGIRDRATCVPVNTRFSEAMEQVVRLLATLATSRDDRALRWVRPAVQVASLRAAGALEGAVTGETLSTLGLWKRQSEYANRVLSRRSGLHVLLGVVDADPGPAPAIRRLLPGVPFDPSALGEEWRALDTVFCLVTSILESGDATDVVFDDAAGAAVRLLVLRGRFRPRSIGVGPPERAGEQAGSWI</sequence>
<dbReference type="Proteomes" id="UP000198921">
    <property type="component" value="Unassembled WGS sequence"/>
</dbReference>
<accession>A0A1H3B248</accession>
<dbReference type="RefSeq" id="WP_091150607.1">
    <property type="nucleotide sequence ID" value="NZ_FNOT01000001.1"/>
</dbReference>
<dbReference type="OrthoDB" id="9817772at2"/>
<organism evidence="1 2">
    <name type="scientific">Geodermatophilus africanus</name>
    <dbReference type="NCBI Taxonomy" id="1137993"/>
    <lineage>
        <taxon>Bacteria</taxon>
        <taxon>Bacillati</taxon>
        <taxon>Actinomycetota</taxon>
        <taxon>Actinomycetes</taxon>
        <taxon>Geodermatophilales</taxon>
        <taxon>Geodermatophilaceae</taxon>
        <taxon>Geodermatophilus</taxon>
    </lineage>
</organism>
<keyword evidence="2" id="KW-1185">Reference proteome</keyword>
<protein>
    <submittedName>
        <fullName evidence="1">Uncharacterized protein</fullName>
    </submittedName>
</protein>
<name>A0A1H3B248_9ACTN</name>
<reference evidence="2" key="1">
    <citation type="submission" date="2016-10" db="EMBL/GenBank/DDBJ databases">
        <authorList>
            <person name="Varghese N."/>
            <person name="Submissions S."/>
        </authorList>
    </citation>
    <scope>NUCLEOTIDE SEQUENCE [LARGE SCALE GENOMIC DNA]</scope>
    <source>
        <strain evidence="2">DSM 45422</strain>
    </source>
</reference>
<dbReference type="EMBL" id="FNOT01000001">
    <property type="protein sequence ID" value="SDX35129.1"/>
    <property type="molecule type" value="Genomic_DNA"/>
</dbReference>